<comment type="subunit">
    <text evidence="2">Homohexamer.</text>
</comment>
<proteinExistence type="inferred from homology"/>
<dbReference type="SUPFAM" id="SSF102705">
    <property type="entry name" value="NIF3 (NGG1p interacting factor 3)-like"/>
    <property type="match status" value="1"/>
</dbReference>
<dbReference type="PANTHER" id="PTHR13799">
    <property type="entry name" value="NGG1 INTERACTING FACTOR 3"/>
    <property type="match status" value="1"/>
</dbReference>
<evidence type="ECO:0000313" key="6">
    <source>
        <dbReference type="EMBL" id="AEG42853.1"/>
    </source>
</evidence>
<dbReference type="STRING" id="743718.Isova_0035"/>
<dbReference type="GO" id="GO:0005737">
    <property type="term" value="C:cytoplasm"/>
    <property type="evidence" value="ECO:0007669"/>
    <property type="project" value="TreeGrafter"/>
</dbReference>
<organism evidence="7">
    <name type="scientific">Isoptericola variabilis (strain 225)</name>
    <dbReference type="NCBI Taxonomy" id="743718"/>
    <lineage>
        <taxon>Bacteria</taxon>
        <taxon>Bacillati</taxon>
        <taxon>Actinomycetota</taxon>
        <taxon>Actinomycetes</taxon>
        <taxon>Micrococcales</taxon>
        <taxon>Promicromonosporaceae</taxon>
        <taxon>Isoptericola</taxon>
    </lineage>
</organism>
<evidence type="ECO:0000256" key="1">
    <source>
        <dbReference type="ARBA" id="ARBA00006964"/>
    </source>
</evidence>
<dbReference type="InterPro" id="IPR002678">
    <property type="entry name" value="DUF34/NIF3"/>
</dbReference>
<sequence>MSPLTAGELVDLAAAELGVPARPTTVDGVVAGDPSAVVRGVAVTTLATLEVLERAVAAGANVVVTHEPLFYDHLGAADAELEAERDPVHAAKRAFLADHGIVVWRQHDAWHDRRPDGVDEGAARALGWTLDPAEAARGTAVADVGPTTLGELAAHAARALDARALRFVGDPALPVRRAALDLGFRGFARNRRLLRRDDVDAVLVGEAHEWETGSYATDAARVLGTGLVVVGHVPSEQAGMRFFADRLRDVVARRAPDVDVAFLATPDAYATP</sequence>
<protein>
    <recommendedName>
        <fullName evidence="3">GTP cyclohydrolase 1 type 2 homolog</fullName>
    </recommendedName>
</protein>
<feature type="binding site" evidence="5">
    <location>
        <position position="232"/>
    </location>
    <ligand>
        <name>a divalent metal cation</name>
        <dbReference type="ChEBI" id="CHEBI:60240"/>
        <label>1</label>
    </ligand>
</feature>
<evidence type="ECO:0000256" key="3">
    <source>
        <dbReference type="ARBA" id="ARBA00022112"/>
    </source>
</evidence>
<dbReference type="KEGG" id="iva:Isova_0035"/>
<feature type="binding site" evidence="5">
    <location>
        <position position="236"/>
    </location>
    <ligand>
        <name>a divalent metal cation</name>
        <dbReference type="ChEBI" id="CHEBI:60240"/>
        <label>1</label>
    </ligand>
</feature>
<gene>
    <name evidence="6" type="ordered locus">Isova_0035</name>
</gene>
<dbReference type="GO" id="GO:0046872">
    <property type="term" value="F:metal ion binding"/>
    <property type="evidence" value="ECO:0007669"/>
    <property type="project" value="UniProtKB-KW"/>
</dbReference>
<dbReference type="PANTHER" id="PTHR13799:SF14">
    <property type="entry name" value="GTP CYCLOHYDROLASE 1 TYPE 2 HOMOLOG"/>
    <property type="match status" value="1"/>
</dbReference>
<reference evidence="6 7" key="1">
    <citation type="submission" date="2011-05" db="EMBL/GenBank/DDBJ databases">
        <title>Complete sequence of Isoptericola variabilis 225.</title>
        <authorList>
            <consortium name="US DOE Joint Genome Institute"/>
            <person name="Lucas S."/>
            <person name="Han J."/>
            <person name="Lapidus A."/>
            <person name="Cheng J.-F."/>
            <person name="Goodwin L."/>
            <person name="Pitluck S."/>
            <person name="Peters L."/>
            <person name="Mikhailova N."/>
            <person name="Zeytun A."/>
            <person name="Han C."/>
            <person name="Tapia R."/>
            <person name="Land M."/>
            <person name="Hauser L."/>
            <person name="Kyrpides N."/>
            <person name="Ivanova N."/>
            <person name="Pagani I."/>
            <person name="Siebers A."/>
            <person name="Allgaier M."/>
            <person name="Thelen M."/>
            <person name="Hugenholtz P."/>
            <person name="Gladden J."/>
            <person name="Woyke T."/>
        </authorList>
    </citation>
    <scope>NUCLEOTIDE SEQUENCE [LARGE SCALE GENOMIC DNA]</scope>
    <source>
        <strain evidence="7">225</strain>
    </source>
</reference>
<dbReference type="AlphaFoldDB" id="F6FQA0"/>
<dbReference type="InterPro" id="IPR036069">
    <property type="entry name" value="DUF34/NIF3_sf"/>
</dbReference>
<dbReference type="EMBL" id="CP002810">
    <property type="protein sequence ID" value="AEG42853.1"/>
    <property type="molecule type" value="Genomic_DNA"/>
</dbReference>
<evidence type="ECO:0000256" key="2">
    <source>
        <dbReference type="ARBA" id="ARBA00011643"/>
    </source>
</evidence>
<name>F6FQA0_ISOV2</name>
<feature type="binding site" evidence="5">
    <location>
        <position position="112"/>
    </location>
    <ligand>
        <name>a divalent metal cation</name>
        <dbReference type="ChEBI" id="CHEBI:60240"/>
        <label>1</label>
    </ligand>
</feature>
<evidence type="ECO:0000256" key="4">
    <source>
        <dbReference type="ARBA" id="ARBA00022723"/>
    </source>
</evidence>
<accession>F6FQA0</accession>
<evidence type="ECO:0000256" key="5">
    <source>
        <dbReference type="PIRSR" id="PIRSR602678-1"/>
    </source>
</evidence>
<evidence type="ECO:0000313" key="7">
    <source>
        <dbReference type="Proteomes" id="UP000009236"/>
    </source>
</evidence>
<dbReference type="eggNOG" id="COG0327">
    <property type="taxonomic scope" value="Bacteria"/>
</dbReference>
<keyword evidence="4 5" id="KW-0479">Metal-binding</keyword>
<comment type="similarity">
    <text evidence="1">Belongs to the GTP cyclohydrolase I type 2/NIF3 family.</text>
</comment>
<dbReference type="HOGENOM" id="CLU_089937_1_0_11"/>
<dbReference type="Pfam" id="PF01784">
    <property type="entry name" value="DUF34_NIF3"/>
    <property type="match status" value="1"/>
</dbReference>
<keyword evidence="7" id="KW-1185">Reference proteome</keyword>
<dbReference type="RefSeq" id="WP_013837248.1">
    <property type="nucleotide sequence ID" value="NC_015588.1"/>
</dbReference>
<dbReference type="Gene3D" id="3.40.1390.30">
    <property type="entry name" value="NIF3 (NGG1p interacting factor 3)-like"/>
    <property type="match status" value="1"/>
</dbReference>
<dbReference type="Proteomes" id="UP000009236">
    <property type="component" value="Chromosome"/>
</dbReference>
<feature type="binding site" evidence="5">
    <location>
        <position position="66"/>
    </location>
    <ligand>
        <name>a divalent metal cation</name>
        <dbReference type="ChEBI" id="CHEBI:60240"/>
        <label>1</label>
    </ligand>
</feature>